<organism evidence="1 2">
    <name type="scientific">Capillimicrobium parvum</name>
    <dbReference type="NCBI Taxonomy" id="2884022"/>
    <lineage>
        <taxon>Bacteria</taxon>
        <taxon>Bacillati</taxon>
        <taxon>Actinomycetota</taxon>
        <taxon>Thermoleophilia</taxon>
        <taxon>Solirubrobacterales</taxon>
        <taxon>Capillimicrobiaceae</taxon>
        <taxon>Capillimicrobium</taxon>
    </lineage>
</organism>
<dbReference type="AlphaFoldDB" id="A0A9E7C2E3"/>
<accession>A0A9E7C2E3</accession>
<name>A0A9E7C2E3_9ACTN</name>
<keyword evidence="2" id="KW-1185">Reference proteome</keyword>
<gene>
    <name evidence="1" type="ORF">DSM104329_03778</name>
</gene>
<dbReference type="KEGG" id="sbae:DSM104329_03778"/>
<proteinExistence type="predicted"/>
<dbReference type="Proteomes" id="UP001162834">
    <property type="component" value="Chromosome"/>
</dbReference>
<evidence type="ECO:0008006" key="3">
    <source>
        <dbReference type="Google" id="ProtNLM"/>
    </source>
</evidence>
<evidence type="ECO:0000313" key="1">
    <source>
        <dbReference type="EMBL" id="UGS37363.1"/>
    </source>
</evidence>
<dbReference type="RefSeq" id="WP_259311419.1">
    <property type="nucleotide sequence ID" value="NZ_CP087164.1"/>
</dbReference>
<protein>
    <recommendedName>
        <fullName evidence="3">Thioredoxin</fullName>
    </recommendedName>
</protein>
<dbReference type="EMBL" id="CP087164">
    <property type="protein sequence ID" value="UGS37363.1"/>
    <property type="molecule type" value="Genomic_DNA"/>
</dbReference>
<evidence type="ECO:0000313" key="2">
    <source>
        <dbReference type="Proteomes" id="UP001162834"/>
    </source>
</evidence>
<reference evidence="1" key="1">
    <citation type="journal article" date="2022" name="Int. J. Syst. Evol. Microbiol.">
        <title>Pseudomonas aegrilactucae sp. nov. and Pseudomonas morbosilactucae sp. nov., pathogens causing bacterial rot of lettuce in Japan.</title>
        <authorList>
            <person name="Sawada H."/>
            <person name="Fujikawa T."/>
            <person name="Satou M."/>
        </authorList>
    </citation>
    <scope>NUCLEOTIDE SEQUENCE</scope>
    <source>
        <strain evidence="1">0166_1</strain>
    </source>
</reference>
<sequence length="486" mass="50990">MELVALVKHDCPVCDQVLPALDAAGVRVLSQSEADDTAAQAARLGLRAVPELDDELALSARLDLEAVPALVLLDGEAETARVEGLHRARYAQIAERAGVHIALDGLPEMRPGCASRTREPEVAARLAARAARRAGRLRARELTVGELEDPFEALFERGVTDGLPVIPPTAERVVEMLDATSRDAQDVVGVVPPYDGEATVEKVAINAVMAGCPPEAFPVVLAAVHAACRPEFALHGVVATTHPAGPTIVVSGPLAAEIGMNAEGNCLGQGNRANLTIGRALGLVVRNVGGGRPREEDRAAHGQPGKLASCFAERTWDSPFSPLHVARGLDAEETGVTVMATEAPRIVVDQLAREPDALARSLASGLEAVAHVRQRLAWDALLVVGPEHGRVFAGAGWSRERLQEELFARTMAPARSLVRGAGGIAEGLDPAWVDDPDQAVAKFAAPDRIVVAHAGGDAGLFSMVYGSWVGGEAGSVPVTEAVSPWR</sequence>